<name>A0ABR6BRZ6_9PSEU</name>
<reference evidence="2 3" key="1">
    <citation type="submission" date="2020-08" db="EMBL/GenBank/DDBJ databases">
        <title>Genomic Encyclopedia of Archaeal and Bacterial Type Strains, Phase II (KMG-II): from individual species to whole genera.</title>
        <authorList>
            <person name="Goeker M."/>
        </authorList>
    </citation>
    <scope>NUCLEOTIDE SEQUENCE [LARGE SCALE GENOMIC DNA]</scope>
    <source>
        <strain evidence="2 3">DSM 43850</strain>
    </source>
</reference>
<keyword evidence="1" id="KW-0472">Membrane</keyword>
<evidence type="ECO:0000313" key="2">
    <source>
        <dbReference type="EMBL" id="MBA8929460.1"/>
    </source>
</evidence>
<keyword evidence="1" id="KW-1133">Transmembrane helix</keyword>
<accession>A0ABR6BRZ6</accession>
<keyword evidence="3" id="KW-1185">Reference proteome</keyword>
<protein>
    <submittedName>
        <fullName evidence="2">Uncharacterized protein</fullName>
    </submittedName>
</protein>
<gene>
    <name evidence="2" type="ORF">BC739_006678</name>
</gene>
<evidence type="ECO:0000313" key="3">
    <source>
        <dbReference type="Proteomes" id="UP000517916"/>
    </source>
</evidence>
<evidence type="ECO:0000256" key="1">
    <source>
        <dbReference type="SAM" id="Phobius"/>
    </source>
</evidence>
<keyword evidence="1" id="KW-0812">Transmembrane</keyword>
<organism evidence="2 3">
    <name type="scientific">Kutzneria viridogrisea</name>
    <dbReference type="NCBI Taxonomy" id="47990"/>
    <lineage>
        <taxon>Bacteria</taxon>
        <taxon>Bacillati</taxon>
        <taxon>Actinomycetota</taxon>
        <taxon>Actinomycetes</taxon>
        <taxon>Pseudonocardiales</taxon>
        <taxon>Pseudonocardiaceae</taxon>
        <taxon>Kutzneria</taxon>
    </lineage>
</organism>
<sequence>MCICLRGSASFAELVVGMEAGKGACPGAEWLWAYVEVLVVFPSLVGLAGVALVAAHVACGEP</sequence>
<comment type="caution">
    <text evidence="2">The sequence shown here is derived from an EMBL/GenBank/DDBJ whole genome shotgun (WGS) entry which is preliminary data.</text>
</comment>
<dbReference type="EMBL" id="JACJID010000005">
    <property type="protein sequence ID" value="MBA8929460.1"/>
    <property type="molecule type" value="Genomic_DNA"/>
</dbReference>
<proteinExistence type="predicted"/>
<dbReference type="Proteomes" id="UP000517916">
    <property type="component" value="Unassembled WGS sequence"/>
</dbReference>
<feature type="transmembrane region" description="Helical" evidence="1">
    <location>
        <begin position="37"/>
        <end position="59"/>
    </location>
</feature>